<feature type="compositionally biased region" description="Low complexity" evidence="1">
    <location>
        <begin position="16"/>
        <end position="28"/>
    </location>
</feature>
<feature type="region of interest" description="Disordered" evidence="1">
    <location>
        <begin position="1"/>
        <end position="28"/>
    </location>
</feature>
<evidence type="ECO:0000313" key="2">
    <source>
        <dbReference type="EnsemblPlants" id="TuG1812G0300000035.01.T01"/>
    </source>
</evidence>
<organism evidence="2 3">
    <name type="scientific">Triticum urartu</name>
    <name type="common">Red wild einkorn</name>
    <name type="synonym">Crithodium urartu</name>
    <dbReference type="NCBI Taxonomy" id="4572"/>
    <lineage>
        <taxon>Eukaryota</taxon>
        <taxon>Viridiplantae</taxon>
        <taxon>Streptophyta</taxon>
        <taxon>Embryophyta</taxon>
        <taxon>Tracheophyta</taxon>
        <taxon>Spermatophyta</taxon>
        <taxon>Magnoliopsida</taxon>
        <taxon>Liliopsida</taxon>
        <taxon>Poales</taxon>
        <taxon>Poaceae</taxon>
        <taxon>BOP clade</taxon>
        <taxon>Pooideae</taxon>
        <taxon>Triticodae</taxon>
        <taxon>Triticeae</taxon>
        <taxon>Triticinae</taxon>
        <taxon>Triticum</taxon>
    </lineage>
</organism>
<name>A0A8R7PML5_TRIUA</name>
<protein>
    <submittedName>
        <fullName evidence="2">Uncharacterized protein</fullName>
    </submittedName>
</protein>
<dbReference type="EnsemblPlants" id="TuG1812G0300000035.01.T01">
    <property type="protein sequence ID" value="TuG1812G0300000035.01.T01"/>
    <property type="gene ID" value="TuG1812G0300000035.01"/>
</dbReference>
<keyword evidence="3" id="KW-1185">Reference proteome</keyword>
<reference evidence="3" key="1">
    <citation type="journal article" date="2013" name="Nature">
        <title>Draft genome of the wheat A-genome progenitor Triticum urartu.</title>
        <authorList>
            <person name="Ling H.Q."/>
            <person name="Zhao S."/>
            <person name="Liu D."/>
            <person name="Wang J."/>
            <person name="Sun H."/>
            <person name="Zhang C."/>
            <person name="Fan H."/>
            <person name="Li D."/>
            <person name="Dong L."/>
            <person name="Tao Y."/>
            <person name="Gao C."/>
            <person name="Wu H."/>
            <person name="Li Y."/>
            <person name="Cui Y."/>
            <person name="Guo X."/>
            <person name="Zheng S."/>
            <person name="Wang B."/>
            <person name="Yu K."/>
            <person name="Liang Q."/>
            <person name="Yang W."/>
            <person name="Lou X."/>
            <person name="Chen J."/>
            <person name="Feng M."/>
            <person name="Jian J."/>
            <person name="Zhang X."/>
            <person name="Luo G."/>
            <person name="Jiang Y."/>
            <person name="Liu J."/>
            <person name="Wang Z."/>
            <person name="Sha Y."/>
            <person name="Zhang B."/>
            <person name="Wu H."/>
            <person name="Tang D."/>
            <person name="Shen Q."/>
            <person name="Xue P."/>
            <person name="Zou S."/>
            <person name="Wang X."/>
            <person name="Liu X."/>
            <person name="Wang F."/>
            <person name="Yang Y."/>
            <person name="An X."/>
            <person name="Dong Z."/>
            <person name="Zhang K."/>
            <person name="Zhang X."/>
            <person name="Luo M.C."/>
            <person name="Dvorak J."/>
            <person name="Tong Y."/>
            <person name="Wang J."/>
            <person name="Yang H."/>
            <person name="Li Z."/>
            <person name="Wang D."/>
            <person name="Zhang A."/>
            <person name="Wang J."/>
        </authorList>
    </citation>
    <scope>NUCLEOTIDE SEQUENCE</scope>
    <source>
        <strain evidence="3">cv. G1812</strain>
    </source>
</reference>
<reference evidence="2" key="3">
    <citation type="submission" date="2022-06" db="UniProtKB">
        <authorList>
            <consortium name="EnsemblPlants"/>
        </authorList>
    </citation>
    <scope>IDENTIFICATION</scope>
</reference>
<evidence type="ECO:0000256" key="1">
    <source>
        <dbReference type="SAM" id="MobiDB-lite"/>
    </source>
</evidence>
<dbReference type="AlphaFoldDB" id="A0A8R7PML5"/>
<evidence type="ECO:0000313" key="3">
    <source>
        <dbReference type="Proteomes" id="UP000015106"/>
    </source>
</evidence>
<dbReference type="Gramene" id="TuG1812G0300000035.01.T01">
    <property type="protein sequence ID" value="TuG1812G0300000035.01.T01"/>
    <property type="gene ID" value="TuG1812G0300000035.01"/>
</dbReference>
<feature type="region of interest" description="Disordered" evidence="1">
    <location>
        <begin position="45"/>
        <end position="104"/>
    </location>
</feature>
<dbReference type="Proteomes" id="UP000015106">
    <property type="component" value="Chromosome 3"/>
</dbReference>
<feature type="compositionally biased region" description="Low complexity" evidence="1">
    <location>
        <begin position="46"/>
        <end position="59"/>
    </location>
</feature>
<reference evidence="2" key="2">
    <citation type="submission" date="2018-03" db="EMBL/GenBank/DDBJ databases">
        <title>The Triticum urartu genome reveals the dynamic nature of wheat genome evolution.</title>
        <authorList>
            <person name="Ling H."/>
            <person name="Ma B."/>
            <person name="Shi X."/>
            <person name="Liu H."/>
            <person name="Dong L."/>
            <person name="Sun H."/>
            <person name="Cao Y."/>
            <person name="Gao Q."/>
            <person name="Zheng S."/>
            <person name="Li Y."/>
            <person name="Yu Y."/>
            <person name="Du H."/>
            <person name="Qi M."/>
            <person name="Li Y."/>
            <person name="Yu H."/>
            <person name="Cui Y."/>
            <person name="Wang N."/>
            <person name="Chen C."/>
            <person name="Wu H."/>
            <person name="Zhao Y."/>
            <person name="Zhang J."/>
            <person name="Li Y."/>
            <person name="Zhou W."/>
            <person name="Zhang B."/>
            <person name="Hu W."/>
            <person name="Eijk M."/>
            <person name="Tang J."/>
            <person name="Witsenboer H."/>
            <person name="Zhao S."/>
            <person name="Li Z."/>
            <person name="Zhang A."/>
            <person name="Wang D."/>
            <person name="Liang C."/>
        </authorList>
    </citation>
    <scope>NUCLEOTIDE SEQUENCE [LARGE SCALE GENOMIC DNA]</scope>
    <source>
        <strain evidence="2">cv. G1812</strain>
    </source>
</reference>
<proteinExistence type="predicted"/>
<sequence length="104" mass="11363">AVQQLQCRLHPDRRVPPSLSSHPSAASLPVDWVLPRRPDLIPTPASRLTLLSPSQSSSSHCRVKSWRTTTDLRRGRPKKGSEASMSATTARKEASFPLHSSSAV</sequence>
<accession>A0A8R7PML5</accession>